<dbReference type="InterPro" id="IPR006121">
    <property type="entry name" value="HMA_dom"/>
</dbReference>
<dbReference type="Proteomes" id="UP001247542">
    <property type="component" value="Unassembled WGS sequence"/>
</dbReference>
<dbReference type="PROSITE" id="PS01047">
    <property type="entry name" value="HMA_1"/>
    <property type="match status" value="1"/>
</dbReference>
<dbReference type="Pfam" id="PF00403">
    <property type="entry name" value="HMA"/>
    <property type="match status" value="1"/>
</dbReference>
<evidence type="ECO:0000256" key="1">
    <source>
        <dbReference type="ARBA" id="ARBA00022723"/>
    </source>
</evidence>
<keyword evidence="5" id="KW-1185">Reference proteome</keyword>
<protein>
    <submittedName>
        <fullName evidence="4">Copper ion binding protein</fullName>
    </submittedName>
</protein>
<dbReference type="InterPro" id="IPR036163">
    <property type="entry name" value="HMA_dom_sf"/>
</dbReference>
<evidence type="ECO:0000313" key="5">
    <source>
        <dbReference type="Proteomes" id="UP001247542"/>
    </source>
</evidence>
<dbReference type="InterPro" id="IPR000428">
    <property type="entry name" value="Cu-bd"/>
</dbReference>
<comment type="caution">
    <text evidence="4">The sequence shown here is derived from an EMBL/GenBank/DDBJ whole genome shotgun (WGS) entry which is preliminary data.</text>
</comment>
<feature type="domain" description="HMA" evidence="3">
    <location>
        <begin position="2"/>
        <end position="72"/>
    </location>
</feature>
<dbReference type="CDD" id="cd00371">
    <property type="entry name" value="HMA"/>
    <property type="match status" value="1"/>
</dbReference>
<accession>A0ABU3I8H1</accession>
<dbReference type="InterPro" id="IPR006122">
    <property type="entry name" value="HMA_Cu_ion-bd"/>
</dbReference>
<evidence type="ECO:0000259" key="3">
    <source>
        <dbReference type="PROSITE" id="PS50846"/>
    </source>
</evidence>
<name>A0ABU3I8H1_9ACTO</name>
<dbReference type="EMBL" id="JASXSX010000001">
    <property type="protein sequence ID" value="MDT3766677.1"/>
    <property type="molecule type" value="Genomic_DNA"/>
</dbReference>
<dbReference type="Gene3D" id="3.30.70.100">
    <property type="match status" value="1"/>
</dbReference>
<dbReference type="SUPFAM" id="SSF55008">
    <property type="entry name" value="HMA, heavy metal-associated domain"/>
    <property type="match status" value="1"/>
</dbReference>
<reference evidence="4 5" key="1">
    <citation type="submission" date="2023-06" db="EMBL/GenBank/DDBJ databases">
        <title>Draft genome sequence of Gleimia hominis type strain CCUG 57540T.</title>
        <authorList>
            <person name="Salva-Serra F."/>
            <person name="Cardew S."/>
            <person name="Jensie Markopoulos S."/>
            <person name="Ohlen M."/>
            <person name="Inganas E."/>
            <person name="Svensson-Stadler L."/>
            <person name="Moore E.R.B."/>
        </authorList>
    </citation>
    <scope>NUCLEOTIDE SEQUENCE [LARGE SCALE GENOMIC DNA]</scope>
    <source>
        <strain evidence="4 5">CCUG 57540</strain>
    </source>
</reference>
<dbReference type="RefSeq" id="WP_313271767.1">
    <property type="nucleotide sequence ID" value="NZ_JASXSX010000001.1"/>
</dbReference>
<evidence type="ECO:0000313" key="4">
    <source>
        <dbReference type="EMBL" id="MDT3766677.1"/>
    </source>
</evidence>
<proteinExistence type="predicted"/>
<sequence length="76" mass="8093">MSAFTLDVKGLTCGHCVASVKEELGEIDGVDTVDVDLNAGEDKVSHARVEASKEISDDAIREAINEAGYDLVSINR</sequence>
<gene>
    <name evidence="4" type="ORF">QS713_01160</name>
</gene>
<keyword evidence="1" id="KW-0479">Metal-binding</keyword>
<evidence type="ECO:0000256" key="2">
    <source>
        <dbReference type="ARBA" id="ARBA00023008"/>
    </source>
</evidence>
<dbReference type="InterPro" id="IPR017969">
    <property type="entry name" value="Heavy-metal-associated_CS"/>
</dbReference>
<keyword evidence="2" id="KW-0186">Copper</keyword>
<dbReference type="PROSITE" id="PS50846">
    <property type="entry name" value="HMA_2"/>
    <property type="match status" value="1"/>
</dbReference>
<dbReference type="PRINTS" id="PR00944">
    <property type="entry name" value="CUEXPORT"/>
</dbReference>
<dbReference type="NCBIfam" id="TIGR00003">
    <property type="entry name" value="copper ion binding protein"/>
    <property type="match status" value="1"/>
</dbReference>
<organism evidence="4 5">
    <name type="scientific">Gleimia hominis</name>
    <dbReference type="NCBI Taxonomy" id="595468"/>
    <lineage>
        <taxon>Bacteria</taxon>
        <taxon>Bacillati</taxon>
        <taxon>Actinomycetota</taxon>
        <taxon>Actinomycetes</taxon>
        <taxon>Actinomycetales</taxon>
        <taxon>Actinomycetaceae</taxon>
        <taxon>Gleimia</taxon>
    </lineage>
</organism>